<evidence type="ECO:0000313" key="2">
    <source>
        <dbReference type="Proteomes" id="UP000269396"/>
    </source>
</evidence>
<gene>
    <name evidence="1" type="ORF">SMTD_LOCUS18656</name>
</gene>
<dbReference type="AlphaFoldDB" id="A0A183PWB9"/>
<dbReference type="Proteomes" id="UP000269396">
    <property type="component" value="Unassembled WGS sequence"/>
</dbReference>
<evidence type="ECO:0000313" key="1">
    <source>
        <dbReference type="EMBL" id="VDP77686.1"/>
    </source>
</evidence>
<accession>A0A183PWB9</accession>
<reference evidence="1 2" key="1">
    <citation type="submission" date="2018-11" db="EMBL/GenBank/DDBJ databases">
        <authorList>
            <consortium name="Pathogen Informatics"/>
        </authorList>
    </citation>
    <scope>NUCLEOTIDE SEQUENCE [LARGE SCALE GENOMIC DNA]</scope>
    <source>
        <strain>Denwood</strain>
        <strain evidence="2">Zambia</strain>
    </source>
</reference>
<dbReference type="EMBL" id="UZAL01040872">
    <property type="protein sequence ID" value="VDP77686.1"/>
    <property type="molecule type" value="Genomic_DNA"/>
</dbReference>
<proteinExistence type="predicted"/>
<organism evidence="1 2">
    <name type="scientific">Schistosoma mattheei</name>
    <dbReference type="NCBI Taxonomy" id="31246"/>
    <lineage>
        <taxon>Eukaryota</taxon>
        <taxon>Metazoa</taxon>
        <taxon>Spiralia</taxon>
        <taxon>Lophotrochozoa</taxon>
        <taxon>Platyhelminthes</taxon>
        <taxon>Trematoda</taxon>
        <taxon>Digenea</taxon>
        <taxon>Strigeidida</taxon>
        <taxon>Schistosomatoidea</taxon>
        <taxon>Schistosomatidae</taxon>
        <taxon>Schistosoma</taxon>
    </lineage>
</organism>
<sequence length="84" mass="9612">MILSVDCVKIDSGILVLMVYSIQLIFVHVHLTNFLIHISLDPSLNVQSLLIQFDDIIQQDQLIIVQLIFLIQLIVHSLNYILLS</sequence>
<protein>
    <submittedName>
        <fullName evidence="1">Uncharacterized protein</fullName>
    </submittedName>
</protein>
<keyword evidence="2" id="KW-1185">Reference proteome</keyword>
<name>A0A183PWB9_9TREM</name>